<gene>
    <name evidence="2" type="ORF">RF11_09955</name>
</gene>
<keyword evidence="1" id="KW-1133">Transmembrane helix</keyword>
<keyword evidence="1" id="KW-0472">Membrane</keyword>
<protein>
    <submittedName>
        <fullName evidence="2">Uncharacterized protein</fullName>
    </submittedName>
</protein>
<organism evidence="2 3">
    <name type="scientific">Thelohanellus kitauei</name>
    <name type="common">Myxosporean</name>
    <dbReference type="NCBI Taxonomy" id="669202"/>
    <lineage>
        <taxon>Eukaryota</taxon>
        <taxon>Metazoa</taxon>
        <taxon>Cnidaria</taxon>
        <taxon>Myxozoa</taxon>
        <taxon>Myxosporea</taxon>
        <taxon>Bivalvulida</taxon>
        <taxon>Platysporina</taxon>
        <taxon>Myxobolidae</taxon>
        <taxon>Thelohanellus</taxon>
    </lineage>
</organism>
<reference evidence="2 3" key="1">
    <citation type="journal article" date="2014" name="Genome Biol. Evol.">
        <title>The genome of the myxosporean Thelohanellus kitauei shows adaptations to nutrient acquisition within its fish host.</title>
        <authorList>
            <person name="Yang Y."/>
            <person name="Xiong J."/>
            <person name="Zhou Z."/>
            <person name="Huo F."/>
            <person name="Miao W."/>
            <person name="Ran C."/>
            <person name="Liu Y."/>
            <person name="Zhang J."/>
            <person name="Feng J."/>
            <person name="Wang M."/>
            <person name="Wang M."/>
            <person name="Wang L."/>
            <person name="Yao B."/>
        </authorList>
    </citation>
    <scope>NUCLEOTIDE SEQUENCE [LARGE SCALE GENOMIC DNA]</scope>
    <source>
        <strain evidence="2">Wuqing</strain>
    </source>
</reference>
<dbReference type="EMBL" id="JWZT01002643">
    <property type="protein sequence ID" value="KII69013.1"/>
    <property type="molecule type" value="Genomic_DNA"/>
</dbReference>
<keyword evidence="3" id="KW-1185">Reference proteome</keyword>
<feature type="transmembrane region" description="Helical" evidence="1">
    <location>
        <begin position="52"/>
        <end position="72"/>
    </location>
</feature>
<sequence length="100" mass="11810">MNSQSFEVYMMNQYHYEKTYYLFEHILGYFSNCLPVKTVNSGYVRPKFGSRFYVFLYILSGYLSALARCHIFQGLEAVRLIRVQCTYFGNENVCHISESI</sequence>
<keyword evidence="1" id="KW-0812">Transmembrane</keyword>
<evidence type="ECO:0000313" key="3">
    <source>
        <dbReference type="Proteomes" id="UP000031668"/>
    </source>
</evidence>
<proteinExistence type="predicted"/>
<accession>A0A0C2JI66</accession>
<evidence type="ECO:0000256" key="1">
    <source>
        <dbReference type="SAM" id="Phobius"/>
    </source>
</evidence>
<comment type="caution">
    <text evidence="2">The sequence shown here is derived from an EMBL/GenBank/DDBJ whole genome shotgun (WGS) entry which is preliminary data.</text>
</comment>
<dbReference type="AlphaFoldDB" id="A0A0C2JI66"/>
<name>A0A0C2JI66_THEKT</name>
<evidence type="ECO:0000313" key="2">
    <source>
        <dbReference type="EMBL" id="KII69013.1"/>
    </source>
</evidence>
<dbReference type="Proteomes" id="UP000031668">
    <property type="component" value="Unassembled WGS sequence"/>
</dbReference>